<feature type="compositionally biased region" description="Polar residues" evidence="1">
    <location>
        <begin position="44"/>
        <end position="57"/>
    </location>
</feature>
<evidence type="ECO:0000256" key="1">
    <source>
        <dbReference type="SAM" id="MobiDB-lite"/>
    </source>
</evidence>
<evidence type="ECO:0000313" key="2">
    <source>
        <dbReference type="EMBL" id="RAK19895.1"/>
    </source>
</evidence>
<organism evidence="2 3">
    <name type="scientific">Paranoxybacillus vitaminiphilus</name>
    <dbReference type="NCBI Taxonomy" id="581036"/>
    <lineage>
        <taxon>Bacteria</taxon>
        <taxon>Bacillati</taxon>
        <taxon>Bacillota</taxon>
        <taxon>Bacilli</taxon>
        <taxon>Bacillales</taxon>
        <taxon>Anoxybacillaceae</taxon>
        <taxon>Paranoxybacillus</taxon>
    </lineage>
</organism>
<name>A0A327YJF1_9BACL</name>
<protein>
    <submittedName>
        <fullName evidence="2">Uncharacterized protein</fullName>
    </submittedName>
</protein>
<feature type="compositionally biased region" description="Low complexity" evidence="1">
    <location>
        <begin position="63"/>
        <end position="74"/>
    </location>
</feature>
<dbReference type="Proteomes" id="UP000248555">
    <property type="component" value="Unassembled WGS sequence"/>
</dbReference>
<accession>A0A327YJF1</accession>
<dbReference type="RefSeq" id="WP_146612802.1">
    <property type="nucleotide sequence ID" value="NZ_QLMH01000005.1"/>
</dbReference>
<gene>
    <name evidence="2" type="ORF">B0I26_10577</name>
</gene>
<reference evidence="2 3" key="1">
    <citation type="submission" date="2018-06" db="EMBL/GenBank/DDBJ databases">
        <title>Genomic Encyclopedia of Type Strains, Phase III (KMG-III): the genomes of soil and plant-associated and newly described type strains.</title>
        <authorList>
            <person name="Whitman W."/>
        </authorList>
    </citation>
    <scope>NUCLEOTIDE SEQUENCE [LARGE SCALE GENOMIC DNA]</scope>
    <source>
        <strain evidence="2 3">CGMCC 1.8979</strain>
    </source>
</reference>
<comment type="caution">
    <text evidence="2">The sequence shown here is derived from an EMBL/GenBank/DDBJ whole genome shotgun (WGS) entry which is preliminary data.</text>
</comment>
<evidence type="ECO:0000313" key="3">
    <source>
        <dbReference type="Proteomes" id="UP000248555"/>
    </source>
</evidence>
<dbReference type="AlphaFoldDB" id="A0A327YJF1"/>
<keyword evidence="3" id="KW-1185">Reference proteome</keyword>
<dbReference type="EMBL" id="QLMH01000005">
    <property type="protein sequence ID" value="RAK19895.1"/>
    <property type="molecule type" value="Genomic_DNA"/>
</dbReference>
<proteinExistence type="predicted"/>
<sequence length="86" mass="9642">MCKLYRVSLKAKEDEEDLAALEQRVEELIQLAQAEMERVKTLQPGENSESSVHQEQLMNDAINSNESSEQNSTEQNEDESNVSGAS</sequence>
<feature type="region of interest" description="Disordered" evidence="1">
    <location>
        <begin position="40"/>
        <end position="86"/>
    </location>
</feature>